<dbReference type="SUPFAM" id="SSF51126">
    <property type="entry name" value="Pectin lyase-like"/>
    <property type="match status" value="1"/>
</dbReference>
<feature type="domain" description="MACPF" evidence="6">
    <location>
        <begin position="515"/>
        <end position="855"/>
    </location>
</feature>
<dbReference type="PROSITE" id="PS51820">
    <property type="entry name" value="PA14"/>
    <property type="match status" value="1"/>
</dbReference>
<dbReference type="Pfam" id="PF01823">
    <property type="entry name" value="MACPF"/>
    <property type="match status" value="1"/>
</dbReference>
<dbReference type="GO" id="GO:0031640">
    <property type="term" value="P:killing of cells of another organism"/>
    <property type="evidence" value="ECO:0007669"/>
    <property type="project" value="UniProtKB-KW"/>
</dbReference>
<protein>
    <recommendedName>
        <fullName evidence="10">PA14 domain-containing protein</fullName>
    </recommendedName>
</protein>
<gene>
    <name evidence="8" type="ORF">CYY_000126</name>
</gene>
<keyword evidence="9" id="KW-1185">Reference proteome</keyword>
<feature type="chain" id="PRO_5035243675" description="PA14 domain-containing protein" evidence="5">
    <location>
        <begin position="22"/>
        <end position="1120"/>
    </location>
</feature>
<accession>A0A8J4QBQ7</accession>
<dbReference type="InterPro" id="IPR037524">
    <property type="entry name" value="PA14/GLEYA"/>
</dbReference>
<comment type="caution">
    <text evidence="8">The sequence shown here is derived from an EMBL/GenBank/DDBJ whole genome shotgun (WGS) entry which is preliminary data.</text>
</comment>
<evidence type="ECO:0000313" key="8">
    <source>
        <dbReference type="EMBL" id="KAF2078626.1"/>
    </source>
</evidence>
<dbReference type="PROSITE" id="PS51412">
    <property type="entry name" value="MACPF_2"/>
    <property type="match status" value="1"/>
</dbReference>
<dbReference type="PANTHER" id="PTHR45742">
    <property type="entry name" value="COMPLEMENT COMPONENT C6"/>
    <property type="match status" value="1"/>
</dbReference>
<proteinExistence type="predicted"/>
<dbReference type="Proteomes" id="UP000695562">
    <property type="component" value="Unassembled WGS sequence"/>
</dbReference>
<name>A0A8J4QBQ7_9MYCE</name>
<feature type="domain" description="PA14" evidence="7">
    <location>
        <begin position="307"/>
        <end position="458"/>
    </location>
</feature>
<keyword evidence="5" id="KW-0732">Signal</keyword>
<dbReference type="PANTHER" id="PTHR45742:SF8">
    <property type="entry name" value="FLOCCULATION PROTEIN FLO11"/>
    <property type="match status" value="1"/>
</dbReference>
<evidence type="ECO:0000256" key="4">
    <source>
        <dbReference type="ARBA" id="ARBA00023157"/>
    </source>
</evidence>
<evidence type="ECO:0000259" key="6">
    <source>
        <dbReference type="PROSITE" id="PS51412"/>
    </source>
</evidence>
<evidence type="ECO:0000256" key="3">
    <source>
        <dbReference type="ARBA" id="ARBA00022852"/>
    </source>
</evidence>
<keyword evidence="4" id="KW-1015">Disulfide bond</keyword>
<dbReference type="InterPro" id="IPR011050">
    <property type="entry name" value="Pectin_lyase_fold/virulence"/>
</dbReference>
<evidence type="ECO:0000313" key="9">
    <source>
        <dbReference type="Proteomes" id="UP000695562"/>
    </source>
</evidence>
<dbReference type="EMBL" id="AJWJ01000002">
    <property type="protein sequence ID" value="KAF2078626.1"/>
    <property type="molecule type" value="Genomic_DNA"/>
</dbReference>
<dbReference type="GO" id="GO:0005576">
    <property type="term" value="C:extracellular region"/>
    <property type="evidence" value="ECO:0007669"/>
    <property type="project" value="UniProtKB-SubCell"/>
</dbReference>
<evidence type="ECO:0008006" key="10">
    <source>
        <dbReference type="Google" id="ProtNLM"/>
    </source>
</evidence>
<sequence>MKSLYILISFILLFLSLSIKADLFTPSASVVNFYLDSNSTCVTNCGSLISPFNNFKDAIRSISSQRFDSGVSPILNVQSGDYFGILNKGIEINIDMSIISTKGSDVTFIDCQNAGYGFKVSGDVTFSLIGFTIQRCNAGRGAALYTTNLITTLEDVVFLENSAREGAAIYTTSKVFNMDSTNFYKQRGGHSVVMIGSSSDIINTKFNLNDNDIYCENGNIITTDSIFGSICSDCNILNQDNESIDICGGRKENNECNFDGVCQKWVENGVNCPSDCSKNSDHVCNKDGICDPSGESFDNCPDDCDPLQQPGWKVDYYAMALKKPPYSSPLYYEEYNELRVDSRFIPFPQIKGYMAKFYAPVSGRMVSQVTANRDGFYFFKLDTANIDAVVFVNGRVAFDTYLPENSPSFVNERKLLMAKDVASDIEIVFISRSDNQRDIALQWRHESESEYRPIPSFYINQVTSYNCGDGVCNDQTPDSCMIDCHSLIEKICPAQSPPAKLQDFYQEPHKKDTLGTLLNNQYIFSQPGVHYMSHGIDIATGVARPSPIFDLTYCDNTSFTIVQDPYRSLVYSVPPGLHAQIAPKCTMDFTTKSYANSAQMAREQSLTKGISASASASANYFVSLSASASLSKSDSVQTASKMETSEDGSLSVTELNCETSKIHLVDHRFSPKFIQDLSNTYIDGNPIQSDKNMKNIIKKYGSLYYKSAVMGGKIEVITIVKNSFSSTQNSKSISKALDMSVSAQASYKVFSASASTTSSIDSKTDAIEQEEFEKNSERSKAHIIGGEPGSYGLNEPNAFATWAKTVDMVPHPIDYQVGYISDLIPESWFFKGLHSIKNAWLRNEIQLYKEISDAKRLKYINVLTTLSDIQRTDTTYLVSFNLGISKLSVTFVDSKGRVLAYPEAKFLNAADHNLLTLEHPDNFGIASIEFGTSIASLPASFTLYNIFTSRYYQFNRDGTTLRYNIVKQNPLDIVLDFQGLQYAVTRVICELTIVGVHSSYSSSISMSQPLSSPTKSFTISASPVGKILGISLDFITDPSITSNNNDVYVRFTNLIIRQNCPEELSDCVPQKTAFNPDEGYVNAYELWKLPITTPPTNYFSYNFNQTNPSPKFFPIDYFGK</sequence>
<evidence type="ECO:0000256" key="2">
    <source>
        <dbReference type="ARBA" id="ARBA00022525"/>
    </source>
</evidence>
<feature type="signal peptide" evidence="5">
    <location>
        <begin position="1"/>
        <end position="21"/>
    </location>
</feature>
<reference evidence="8" key="1">
    <citation type="submission" date="2020-01" db="EMBL/GenBank/DDBJ databases">
        <title>Development of genomics and gene disruption for Polysphondylium violaceum indicates a role for the polyketide synthase stlB in stalk morphogenesis.</title>
        <authorList>
            <person name="Narita B."/>
            <person name="Kawabe Y."/>
            <person name="Kin K."/>
            <person name="Saito T."/>
            <person name="Gibbs R."/>
            <person name="Kuspa A."/>
            <person name="Muzny D."/>
            <person name="Queller D."/>
            <person name="Richards S."/>
            <person name="Strassman J."/>
            <person name="Sucgang R."/>
            <person name="Worley K."/>
            <person name="Schaap P."/>
        </authorList>
    </citation>
    <scope>NUCLEOTIDE SEQUENCE</scope>
    <source>
        <strain evidence="8">QSvi11</strain>
    </source>
</reference>
<dbReference type="OrthoDB" id="21110at2759"/>
<dbReference type="InterPro" id="IPR020864">
    <property type="entry name" value="MACPF"/>
</dbReference>
<evidence type="ECO:0000256" key="5">
    <source>
        <dbReference type="SAM" id="SignalP"/>
    </source>
</evidence>
<keyword evidence="3" id="KW-0204">Cytolysis</keyword>
<dbReference type="AlphaFoldDB" id="A0A8J4QBQ7"/>
<comment type="subcellular location">
    <subcellularLocation>
        <location evidence="1">Secreted</location>
    </subcellularLocation>
</comment>
<evidence type="ECO:0000256" key="1">
    <source>
        <dbReference type="ARBA" id="ARBA00004613"/>
    </source>
</evidence>
<organism evidence="8 9">
    <name type="scientific">Polysphondylium violaceum</name>
    <dbReference type="NCBI Taxonomy" id="133409"/>
    <lineage>
        <taxon>Eukaryota</taxon>
        <taxon>Amoebozoa</taxon>
        <taxon>Evosea</taxon>
        <taxon>Eumycetozoa</taxon>
        <taxon>Dictyostelia</taxon>
        <taxon>Dictyosteliales</taxon>
        <taxon>Dictyosteliaceae</taxon>
        <taxon>Polysphondylium</taxon>
    </lineage>
</organism>
<keyword evidence="2" id="KW-0964">Secreted</keyword>
<evidence type="ECO:0000259" key="7">
    <source>
        <dbReference type="PROSITE" id="PS51820"/>
    </source>
</evidence>